<feature type="binding site" evidence="3">
    <location>
        <begin position="17"/>
        <end position="18"/>
    </location>
    <ligand>
        <name>FAD</name>
        <dbReference type="ChEBI" id="CHEBI:57692"/>
    </ligand>
</feature>
<dbReference type="Gene3D" id="3.30.560.10">
    <property type="entry name" value="Glucose Oxidase, domain 3"/>
    <property type="match status" value="1"/>
</dbReference>
<comment type="caution">
    <text evidence="7">The sequence shown here is derived from an EMBL/GenBank/DDBJ whole genome shotgun (WGS) entry which is preliminary data.</text>
</comment>
<keyword evidence="4" id="KW-0285">Flavoprotein</keyword>
<dbReference type="Pfam" id="PF05199">
    <property type="entry name" value="GMC_oxred_C"/>
    <property type="match status" value="1"/>
</dbReference>
<dbReference type="PANTHER" id="PTHR11552">
    <property type="entry name" value="GLUCOSE-METHANOL-CHOLINE GMC OXIDOREDUCTASE"/>
    <property type="match status" value="1"/>
</dbReference>
<dbReference type="SUPFAM" id="SSF51905">
    <property type="entry name" value="FAD/NAD(P)-binding domain"/>
    <property type="match status" value="1"/>
</dbReference>
<feature type="binding site" evidence="3">
    <location>
        <begin position="539"/>
        <end position="540"/>
    </location>
    <ligand>
        <name>FAD</name>
        <dbReference type="ChEBI" id="CHEBI:57692"/>
    </ligand>
</feature>
<feature type="domain" description="Glucose-methanol-choline oxidoreductase N-terminal" evidence="5">
    <location>
        <begin position="94"/>
        <end position="117"/>
    </location>
</feature>
<evidence type="ECO:0000259" key="6">
    <source>
        <dbReference type="PROSITE" id="PS00624"/>
    </source>
</evidence>
<dbReference type="InterPro" id="IPR007867">
    <property type="entry name" value="GMC_OxRtase_C"/>
</dbReference>
<name>A0AAD7GLT7_MYCRO</name>
<dbReference type="Proteomes" id="UP001221757">
    <property type="component" value="Unassembled WGS sequence"/>
</dbReference>
<proteinExistence type="inferred from homology"/>
<dbReference type="InterPro" id="IPR036188">
    <property type="entry name" value="FAD/NAD-bd_sf"/>
</dbReference>
<dbReference type="PIRSF" id="PIRSF000137">
    <property type="entry name" value="Alcohol_oxidase"/>
    <property type="match status" value="1"/>
</dbReference>
<dbReference type="SUPFAM" id="SSF54373">
    <property type="entry name" value="FAD-linked reductases, C-terminal domain"/>
    <property type="match status" value="1"/>
</dbReference>
<dbReference type="AlphaFoldDB" id="A0AAD7GLT7"/>
<keyword evidence="8" id="KW-1185">Reference proteome</keyword>
<organism evidence="7 8">
    <name type="scientific">Mycena rosella</name>
    <name type="common">Pink bonnet</name>
    <name type="synonym">Agaricus rosellus</name>
    <dbReference type="NCBI Taxonomy" id="1033263"/>
    <lineage>
        <taxon>Eukaryota</taxon>
        <taxon>Fungi</taxon>
        <taxon>Dikarya</taxon>
        <taxon>Basidiomycota</taxon>
        <taxon>Agaricomycotina</taxon>
        <taxon>Agaricomycetes</taxon>
        <taxon>Agaricomycetidae</taxon>
        <taxon>Agaricales</taxon>
        <taxon>Marasmiineae</taxon>
        <taxon>Mycenaceae</taxon>
        <taxon>Mycena</taxon>
    </lineage>
</organism>
<dbReference type="EMBL" id="JARKIE010000032">
    <property type="protein sequence ID" value="KAJ7696979.1"/>
    <property type="molecule type" value="Genomic_DNA"/>
</dbReference>
<dbReference type="PROSITE" id="PS00624">
    <property type="entry name" value="GMC_OXRED_2"/>
    <property type="match status" value="1"/>
</dbReference>
<comment type="similarity">
    <text evidence="2 4">Belongs to the GMC oxidoreductase family.</text>
</comment>
<evidence type="ECO:0000259" key="5">
    <source>
        <dbReference type="PROSITE" id="PS00623"/>
    </source>
</evidence>
<dbReference type="InterPro" id="IPR012132">
    <property type="entry name" value="GMC_OxRdtase"/>
</dbReference>
<feature type="domain" description="Glucose-methanol-choline oxidoreductase N-terminal" evidence="6">
    <location>
        <begin position="279"/>
        <end position="293"/>
    </location>
</feature>
<dbReference type="GO" id="GO:0016614">
    <property type="term" value="F:oxidoreductase activity, acting on CH-OH group of donors"/>
    <property type="evidence" value="ECO:0007669"/>
    <property type="project" value="InterPro"/>
</dbReference>
<dbReference type="Pfam" id="PF00732">
    <property type="entry name" value="GMC_oxred_N"/>
    <property type="match status" value="1"/>
</dbReference>
<dbReference type="PROSITE" id="PS00623">
    <property type="entry name" value="GMC_OXRED_1"/>
    <property type="match status" value="1"/>
</dbReference>
<dbReference type="GO" id="GO:0050660">
    <property type="term" value="F:flavin adenine dinucleotide binding"/>
    <property type="evidence" value="ECO:0007669"/>
    <property type="project" value="InterPro"/>
</dbReference>
<accession>A0AAD7GLT7</accession>
<protein>
    <submittedName>
        <fullName evidence="7">GMC oxidoreductase-domain-containing protein</fullName>
    </submittedName>
</protein>
<evidence type="ECO:0000256" key="1">
    <source>
        <dbReference type="ARBA" id="ARBA00001974"/>
    </source>
</evidence>
<gene>
    <name evidence="7" type="ORF">B0H17DRAFT_1007285</name>
</gene>
<evidence type="ECO:0000256" key="2">
    <source>
        <dbReference type="ARBA" id="ARBA00010790"/>
    </source>
</evidence>
<evidence type="ECO:0000256" key="3">
    <source>
        <dbReference type="PIRSR" id="PIRSR000137-2"/>
    </source>
</evidence>
<comment type="cofactor">
    <cofactor evidence="1 3">
        <name>FAD</name>
        <dbReference type="ChEBI" id="CHEBI:57692"/>
    </cofactor>
</comment>
<dbReference type="InterPro" id="IPR000172">
    <property type="entry name" value="GMC_OxRdtase_N"/>
</dbReference>
<evidence type="ECO:0000256" key="4">
    <source>
        <dbReference type="RuleBase" id="RU003968"/>
    </source>
</evidence>
<feature type="binding site" evidence="3">
    <location>
        <position position="240"/>
    </location>
    <ligand>
        <name>FAD</name>
        <dbReference type="ChEBI" id="CHEBI:57692"/>
    </ligand>
</feature>
<keyword evidence="3 4" id="KW-0274">FAD</keyword>
<dbReference type="PANTHER" id="PTHR11552:SF78">
    <property type="entry name" value="GLUCOSE-METHANOL-CHOLINE OXIDOREDUCTASE N-TERMINAL DOMAIN-CONTAINING PROTEIN"/>
    <property type="match status" value="1"/>
</dbReference>
<dbReference type="Gene3D" id="3.50.50.60">
    <property type="entry name" value="FAD/NAD(P)-binding domain"/>
    <property type="match status" value="1"/>
</dbReference>
<reference evidence="7" key="1">
    <citation type="submission" date="2023-03" db="EMBL/GenBank/DDBJ databases">
        <title>Massive genome expansion in bonnet fungi (Mycena s.s.) driven by repeated elements and novel gene families across ecological guilds.</title>
        <authorList>
            <consortium name="Lawrence Berkeley National Laboratory"/>
            <person name="Harder C.B."/>
            <person name="Miyauchi S."/>
            <person name="Viragh M."/>
            <person name="Kuo A."/>
            <person name="Thoen E."/>
            <person name="Andreopoulos B."/>
            <person name="Lu D."/>
            <person name="Skrede I."/>
            <person name="Drula E."/>
            <person name="Henrissat B."/>
            <person name="Morin E."/>
            <person name="Kohler A."/>
            <person name="Barry K."/>
            <person name="LaButti K."/>
            <person name="Morin E."/>
            <person name="Salamov A."/>
            <person name="Lipzen A."/>
            <person name="Mereny Z."/>
            <person name="Hegedus B."/>
            <person name="Baldrian P."/>
            <person name="Stursova M."/>
            <person name="Weitz H."/>
            <person name="Taylor A."/>
            <person name="Grigoriev I.V."/>
            <person name="Nagy L.G."/>
            <person name="Martin F."/>
            <person name="Kauserud H."/>
        </authorList>
    </citation>
    <scope>NUCLEOTIDE SEQUENCE</scope>
    <source>
        <strain evidence="7">CBHHK067</strain>
    </source>
</reference>
<sequence>MDPLSTEYDVIFAGGGTTACVVAGRLAAADSSLRILARISLLVDNGPLTAENPAHVQPARYLEQMISPDTMDFTGYPTRPAASLNGRCPSAYTANCVGGGSSVNAMLYNRAAASDYDDWMRLGNPGWGSEDLIPLAKKLETYQAGDLASTHGSSGPIKISYGGYYTKVGQDFLDVAASGFARGRGFAKELNDFSTCDVYGVGKHYMYIDAETGRRSDAAHCYVYNQAHNPNLRILPQARVHRVLFNSENRAMGIEYQTDGRDGPILTVRASRLVIVSAGAYCSPAILERSGIGAPDLLEKLGIPVVSNLPGVGENCHDHHIGNPPPYLMPDDGVTLNCLAYDNDGVFEAQWLKDGTGLLAANGLDAGIKLRPNAQDLEQLTPKFTQRWEKFFAKSPDKALVFFVPWAGPPGYSGVNSTQPLRAIYSMMYIALYPMSNGYTHVRSADPFTPLEIETALLDRQEDLLVLRWAYKWSRELARRMNSYRGEYAAGHPEFPEGSQARCAAAAGPVEISASEIQYSAADDEAIDAFHRATAGLGWHALGTCAMKPREQSGVVDARLNVYGVTNLKVADLSIAPLNVGANTYNTALIIGEKAAAIIAEELGI</sequence>
<evidence type="ECO:0000313" key="8">
    <source>
        <dbReference type="Proteomes" id="UP001221757"/>
    </source>
</evidence>
<evidence type="ECO:0000313" key="7">
    <source>
        <dbReference type="EMBL" id="KAJ7696979.1"/>
    </source>
</evidence>